<dbReference type="Gene3D" id="1.20.1070.10">
    <property type="entry name" value="Rhodopsin 7-helix transmembrane proteins"/>
    <property type="match status" value="1"/>
</dbReference>
<gene>
    <name evidence="9" type="ORF">SUZIE_105085</name>
</gene>
<evidence type="ECO:0000256" key="3">
    <source>
        <dbReference type="ARBA" id="ARBA00022989"/>
    </source>
</evidence>
<dbReference type="PANTHER" id="PTHR48001">
    <property type="entry name" value="OLFACTORY RECEPTOR"/>
    <property type="match status" value="1"/>
</dbReference>
<evidence type="ECO:0000256" key="7">
    <source>
        <dbReference type="ARBA" id="ARBA00023224"/>
    </source>
</evidence>
<organism evidence="9 10">
    <name type="scientific">Sciurus carolinensis</name>
    <name type="common">Eastern gray squirrel</name>
    <dbReference type="NCBI Taxonomy" id="30640"/>
    <lineage>
        <taxon>Eukaryota</taxon>
        <taxon>Metazoa</taxon>
        <taxon>Chordata</taxon>
        <taxon>Craniata</taxon>
        <taxon>Vertebrata</taxon>
        <taxon>Euteleostomi</taxon>
        <taxon>Mammalia</taxon>
        <taxon>Eutheria</taxon>
        <taxon>Euarchontoglires</taxon>
        <taxon>Glires</taxon>
        <taxon>Rodentia</taxon>
        <taxon>Sciuromorpha</taxon>
        <taxon>Sciuridae</taxon>
        <taxon>Sciurinae</taxon>
        <taxon>Sciurini</taxon>
        <taxon>Sciurus</taxon>
    </lineage>
</organism>
<keyword evidence="5 8" id="KW-0472">Membrane</keyword>
<reference evidence="9" key="1">
    <citation type="submission" date="2020-03" db="EMBL/GenBank/DDBJ databases">
        <title>Studies in the Genomics of Life Span.</title>
        <authorList>
            <person name="Glass D."/>
        </authorList>
    </citation>
    <scope>NUCLEOTIDE SEQUENCE</scope>
    <source>
        <strain evidence="9">SUZIE</strain>
        <tissue evidence="9">Muscle</tissue>
    </source>
</reference>
<keyword evidence="3 8" id="KW-1133">Transmembrane helix</keyword>
<proteinExistence type="predicted"/>
<keyword evidence="6 9" id="KW-0675">Receptor</keyword>
<dbReference type="AlphaFoldDB" id="A0AA41SS08"/>
<dbReference type="SUPFAM" id="SSF81321">
    <property type="entry name" value="Family A G protein-coupled receptor-like"/>
    <property type="match status" value="1"/>
</dbReference>
<comment type="subcellular location">
    <subcellularLocation>
        <location evidence="1">Membrane</location>
        <topology evidence="1">Multi-pass membrane protein</topology>
    </subcellularLocation>
</comment>
<comment type="caution">
    <text evidence="9">The sequence shown here is derived from an EMBL/GenBank/DDBJ whole genome shotgun (WGS) entry which is preliminary data.</text>
</comment>
<dbReference type="Proteomes" id="UP001166674">
    <property type="component" value="Unassembled WGS sequence"/>
</dbReference>
<keyword evidence="4" id="KW-0297">G-protein coupled receptor</keyword>
<sequence>MERGNQTETGNLIVLGLMEDSDLKSLLFDLLLSMYLVTVLRNLLIVLATISYSHLHMTMYFLLSNLSLADIGFNSTTITKALRNIQRQSTVITFAGCIAQIYNFCSVHDRSMYSGQ</sequence>
<name>A0AA41SS08_SCICA</name>
<evidence type="ECO:0000313" key="9">
    <source>
        <dbReference type="EMBL" id="MBZ3869867.1"/>
    </source>
</evidence>
<accession>A0AA41SS08</accession>
<evidence type="ECO:0000256" key="4">
    <source>
        <dbReference type="ARBA" id="ARBA00023040"/>
    </source>
</evidence>
<dbReference type="Pfam" id="PF13853">
    <property type="entry name" value="7tm_4"/>
    <property type="match status" value="1"/>
</dbReference>
<keyword evidence="10" id="KW-1185">Reference proteome</keyword>
<evidence type="ECO:0000313" key="10">
    <source>
        <dbReference type="Proteomes" id="UP001166674"/>
    </source>
</evidence>
<dbReference type="GO" id="GO:0004930">
    <property type="term" value="F:G protein-coupled receptor activity"/>
    <property type="evidence" value="ECO:0007669"/>
    <property type="project" value="UniProtKB-KW"/>
</dbReference>
<protein>
    <submittedName>
        <fullName evidence="9">Olfactory receptor 7C2</fullName>
    </submittedName>
</protein>
<keyword evidence="7" id="KW-0807">Transducer</keyword>
<evidence type="ECO:0000256" key="2">
    <source>
        <dbReference type="ARBA" id="ARBA00022692"/>
    </source>
</evidence>
<dbReference type="InterPro" id="IPR000725">
    <property type="entry name" value="Olfact_rcpt"/>
</dbReference>
<dbReference type="GO" id="GO:0004984">
    <property type="term" value="F:olfactory receptor activity"/>
    <property type="evidence" value="ECO:0007669"/>
    <property type="project" value="InterPro"/>
</dbReference>
<feature type="transmembrane region" description="Helical" evidence="8">
    <location>
        <begin position="26"/>
        <end position="50"/>
    </location>
</feature>
<evidence type="ECO:0000256" key="1">
    <source>
        <dbReference type="ARBA" id="ARBA00004141"/>
    </source>
</evidence>
<keyword evidence="2 8" id="KW-0812">Transmembrane</keyword>
<evidence type="ECO:0000256" key="5">
    <source>
        <dbReference type="ARBA" id="ARBA00023136"/>
    </source>
</evidence>
<evidence type="ECO:0000256" key="8">
    <source>
        <dbReference type="SAM" id="Phobius"/>
    </source>
</evidence>
<dbReference type="EMBL" id="JAATJV010141762">
    <property type="protein sequence ID" value="MBZ3869867.1"/>
    <property type="molecule type" value="Genomic_DNA"/>
</dbReference>
<dbReference type="GO" id="GO:0016020">
    <property type="term" value="C:membrane"/>
    <property type="evidence" value="ECO:0007669"/>
    <property type="project" value="UniProtKB-SubCell"/>
</dbReference>
<evidence type="ECO:0000256" key="6">
    <source>
        <dbReference type="ARBA" id="ARBA00023170"/>
    </source>
</evidence>